<dbReference type="EMBL" id="KI669566">
    <property type="protein sequence ID" value="ETN18104.1"/>
    <property type="molecule type" value="Genomic_DNA"/>
</dbReference>
<evidence type="ECO:0000313" key="3">
    <source>
        <dbReference type="EMBL" id="ETN18104.1"/>
    </source>
</evidence>
<dbReference type="VEuPathDB" id="FungiDB:PPTG_03811"/>
<accession>W2R049</accession>
<protein>
    <recommendedName>
        <fullName evidence="2">MULE transposase domain-containing protein</fullName>
    </recommendedName>
</protein>
<feature type="domain" description="MULE transposase" evidence="2">
    <location>
        <begin position="231"/>
        <end position="313"/>
    </location>
</feature>
<dbReference type="PANTHER" id="PTHR48142:SF1">
    <property type="entry name" value="MULE TRANSPOSASE DOMAIN-CONTAINING PROTEIN"/>
    <property type="match status" value="1"/>
</dbReference>
<dbReference type="Pfam" id="PF10551">
    <property type="entry name" value="MULE"/>
    <property type="match status" value="1"/>
</dbReference>
<dbReference type="GeneID" id="20173949"/>
<gene>
    <name evidence="3" type="ORF">PPTG_03811</name>
</gene>
<feature type="region of interest" description="Disordered" evidence="1">
    <location>
        <begin position="565"/>
        <end position="589"/>
    </location>
</feature>
<dbReference type="PANTHER" id="PTHR48142">
    <property type="entry name" value="PIGMENTOSA GTPASE REGULATOR-LIKE PROTEIN, PUTATIVE-RELATED"/>
    <property type="match status" value="1"/>
</dbReference>
<organism evidence="3 4">
    <name type="scientific">Phytophthora nicotianae (strain INRA-310)</name>
    <name type="common">Phytophthora parasitica</name>
    <dbReference type="NCBI Taxonomy" id="761204"/>
    <lineage>
        <taxon>Eukaryota</taxon>
        <taxon>Sar</taxon>
        <taxon>Stramenopiles</taxon>
        <taxon>Oomycota</taxon>
        <taxon>Peronosporomycetes</taxon>
        <taxon>Peronosporales</taxon>
        <taxon>Peronosporaceae</taxon>
        <taxon>Phytophthora</taxon>
    </lineage>
</organism>
<evidence type="ECO:0000313" key="4">
    <source>
        <dbReference type="Proteomes" id="UP000018817"/>
    </source>
</evidence>
<name>W2R049_PHYN3</name>
<sequence length="589" mass="66846">MPKRIPWLERVIAADEADADVVLVGFKSYDVAKSNTMACTMCLASEHHRMRYRLLVCTSSACSEAQEDACAWRGKILTCLSTNRVSVYDYGDHTAEGFSPKKKKLSASQKTFCREMAKNQLRPLRIRHAMACKFSTPLENLPNLSVVQNFVNHYSRTNLENHDRVDEIREWIHARNFTGAESKDQAFTFSWEVDEKGKSVVGNGSDAKPFVIELTTKGLVTQMLLPPDSFILHVDATYKMNHRGYPVVVVGISDRARVFHLVALFIVSQETQPIFEAVLLSLRRLFYYITCRDLVVRYALADADQAQYNALSSKTIKGFPSLLSSSVMRDVYDLHFVRSEFDFVRMREQILSNWKSNPYLVGFAQYMTDQWLYGRYWKWQRYFTPPGFASTNNPVETFNARLKRDYTLRRRLKMGTLLRELSACCHDVSSTIRSFSFEIAIQPTLTRRVSEMVKQSLIGFWNGGCSPPACAVSSDTVHVVSRMAQRVQVAPHKRTEVGIAVSAQMGANYARMEVQGQPWGGWPVDITHRWCPCGYCYAFGICVHVLFALRATETVDSSGRNVLVNRNKRKRSGGDSGGRPRAVGPDLTF</sequence>
<dbReference type="OrthoDB" id="117733at2759"/>
<evidence type="ECO:0000259" key="2">
    <source>
        <dbReference type="Pfam" id="PF10551"/>
    </source>
</evidence>
<reference evidence="3 4" key="2">
    <citation type="submission" date="2013-11" db="EMBL/GenBank/DDBJ databases">
        <title>The Genome Sequence of Phytophthora parasitica INRA-310.</title>
        <authorList>
            <consortium name="The Broad Institute Genomics Platform"/>
            <person name="Russ C."/>
            <person name="Tyler B."/>
            <person name="Panabieres F."/>
            <person name="Shan W."/>
            <person name="Tripathy S."/>
            <person name="Grunwald N."/>
            <person name="Machado M."/>
            <person name="Johnson C.S."/>
            <person name="Arredondo F."/>
            <person name="Hong C."/>
            <person name="Coffey M."/>
            <person name="Young S.K."/>
            <person name="Zeng Q."/>
            <person name="Gargeya S."/>
            <person name="Fitzgerald M."/>
            <person name="Abouelleil A."/>
            <person name="Alvarado L."/>
            <person name="Chapman S.B."/>
            <person name="Gainer-Dewar J."/>
            <person name="Goldberg J."/>
            <person name="Griggs A."/>
            <person name="Gujja S."/>
            <person name="Hansen M."/>
            <person name="Howarth C."/>
            <person name="Imamovic A."/>
            <person name="Ireland A."/>
            <person name="Larimer J."/>
            <person name="McCowan C."/>
            <person name="Murphy C."/>
            <person name="Pearson M."/>
            <person name="Poon T.W."/>
            <person name="Priest M."/>
            <person name="Roberts A."/>
            <person name="Saif S."/>
            <person name="Shea T."/>
            <person name="Sykes S."/>
            <person name="Wortman J."/>
            <person name="Nusbaum C."/>
            <person name="Birren B."/>
        </authorList>
    </citation>
    <scope>NUCLEOTIDE SEQUENCE [LARGE SCALE GENOMIC DNA]</scope>
    <source>
        <strain evidence="3 4">INRA-310</strain>
    </source>
</reference>
<evidence type="ECO:0000256" key="1">
    <source>
        <dbReference type="SAM" id="MobiDB-lite"/>
    </source>
</evidence>
<dbReference type="OMA" id="REWIHAR"/>
<dbReference type="AlphaFoldDB" id="W2R049"/>
<dbReference type="RefSeq" id="XP_008895824.1">
    <property type="nucleotide sequence ID" value="XM_008897576.1"/>
</dbReference>
<dbReference type="Proteomes" id="UP000018817">
    <property type="component" value="Unassembled WGS sequence"/>
</dbReference>
<proteinExistence type="predicted"/>
<reference evidence="4" key="1">
    <citation type="submission" date="2011-12" db="EMBL/GenBank/DDBJ databases">
        <authorList>
            <consortium name="The Broad Institute Genome Sequencing Platform"/>
            <person name="Russ C."/>
            <person name="Tyler B."/>
            <person name="Panabieres F."/>
            <person name="Shan W."/>
            <person name="Tripathy S."/>
            <person name="Grunwald N."/>
            <person name="Machado M."/>
            <person name="Young S.K."/>
            <person name="Zeng Q."/>
            <person name="Gargeya S."/>
            <person name="Fitzgerald M."/>
            <person name="Haas B."/>
            <person name="Abouelleil A."/>
            <person name="Alvarado L."/>
            <person name="Arachchi H.M."/>
            <person name="Berlin A."/>
            <person name="Chapman S.B."/>
            <person name="Gearin G."/>
            <person name="Goldberg J."/>
            <person name="Griggs A."/>
            <person name="Gujja S."/>
            <person name="Hansen M."/>
            <person name="Heiman D."/>
            <person name="Howarth C."/>
            <person name="Larimer J."/>
            <person name="Lui A."/>
            <person name="MacDonald P.J.P."/>
            <person name="McCowen C."/>
            <person name="Montmayeur A."/>
            <person name="Murphy C."/>
            <person name="Neiman D."/>
            <person name="Pearson M."/>
            <person name="Priest M."/>
            <person name="Roberts A."/>
            <person name="Saif S."/>
            <person name="Shea T."/>
            <person name="Sisk P."/>
            <person name="Stolte C."/>
            <person name="Sykes S."/>
            <person name="Wortman J."/>
            <person name="Nusbaum C."/>
            <person name="Birren B."/>
        </authorList>
    </citation>
    <scope>NUCLEOTIDE SEQUENCE [LARGE SCALE GENOMIC DNA]</scope>
    <source>
        <strain evidence="4">INRA-310</strain>
    </source>
</reference>
<dbReference type="InterPro" id="IPR018289">
    <property type="entry name" value="MULE_transposase_dom"/>
</dbReference>